<dbReference type="GO" id="GO:0006457">
    <property type="term" value="P:protein folding"/>
    <property type="evidence" value="ECO:0007669"/>
    <property type="project" value="InterPro"/>
</dbReference>
<proteinExistence type="predicted"/>
<evidence type="ECO:0000256" key="2">
    <source>
        <dbReference type="ARBA" id="ARBA00023235"/>
    </source>
</evidence>
<dbReference type="EMBL" id="WKZA01000011">
    <property type="protein sequence ID" value="MSA94282.1"/>
    <property type="molecule type" value="Genomic_DNA"/>
</dbReference>
<reference evidence="6" key="1">
    <citation type="submission" date="2018-05" db="EMBL/GenBank/DDBJ databases">
        <title>Genome Sequencing of selected type strains of the family Eggerthellaceae.</title>
        <authorList>
            <person name="Danylec N."/>
            <person name="Stoll D.A."/>
            <person name="Doetsch A."/>
            <person name="Huch M."/>
        </authorList>
    </citation>
    <scope>NUCLEOTIDE SEQUENCE [LARGE SCALE GENOMIC DNA]</scope>
    <source>
        <strain evidence="6">DSM 27213</strain>
    </source>
</reference>
<dbReference type="InterPro" id="IPR037041">
    <property type="entry name" value="Trigger_fac_C_sf"/>
</dbReference>
<evidence type="ECO:0000313" key="7">
    <source>
        <dbReference type="Proteomes" id="UP000462865"/>
    </source>
</evidence>
<dbReference type="AlphaFoldDB" id="A0A423UJ93"/>
<accession>A0A423UJ93</accession>
<dbReference type="Proteomes" id="UP000462865">
    <property type="component" value="Unassembled WGS sequence"/>
</dbReference>
<dbReference type="EMBL" id="QIBW01000010">
    <property type="protein sequence ID" value="ROT89385.1"/>
    <property type="molecule type" value="Genomic_DNA"/>
</dbReference>
<comment type="caution">
    <text evidence="5">The sequence shown here is derived from an EMBL/GenBank/DDBJ whole genome shotgun (WGS) entry which is preliminary data.</text>
</comment>
<feature type="domain" description="Trigger factor C-terminal" evidence="3">
    <location>
        <begin position="83"/>
        <end position="202"/>
    </location>
</feature>
<dbReference type="GO" id="GO:0003755">
    <property type="term" value="F:peptidyl-prolyl cis-trans isomerase activity"/>
    <property type="evidence" value="ECO:0007669"/>
    <property type="project" value="UniProtKB-KW"/>
</dbReference>
<dbReference type="GO" id="GO:0015031">
    <property type="term" value="P:protein transport"/>
    <property type="evidence" value="ECO:0007669"/>
    <property type="project" value="InterPro"/>
</dbReference>
<name>A0A423UJ93_9ACTN</name>
<organism evidence="5 6">
    <name type="scientific">Gordonibacter urolithinfaciens</name>
    <dbReference type="NCBI Taxonomy" id="1335613"/>
    <lineage>
        <taxon>Bacteria</taxon>
        <taxon>Bacillati</taxon>
        <taxon>Actinomycetota</taxon>
        <taxon>Coriobacteriia</taxon>
        <taxon>Eggerthellales</taxon>
        <taxon>Eggerthellaceae</taxon>
        <taxon>Gordonibacter</taxon>
    </lineage>
</organism>
<evidence type="ECO:0000256" key="1">
    <source>
        <dbReference type="ARBA" id="ARBA00023110"/>
    </source>
</evidence>
<evidence type="ECO:0000313" key="5">
    <source>
        <dbReference type="EMBL" id="ROT89385.1"/>
    </source>
</evidence>
<gene>
    <name evidence="5" type="ORF">DMP12_09240</name>
    <name evidence="4" type="ORF">GKG38_04255</name>
</gene>
<reference evidence="5" key="2">
    <citation type="journal article" date="2019" name="Int. J. Syst. Evol. Microbiol.">
        <title>Gordonibacter faecihominis is a later heterotypic synonym of Gordonibacter urolithinfaciens.</title>
        <authorList>
            <person name="Danylec N."/>
            <person name="Stoll D.A."/>
            <person name="Huch M."/>
        </authorList>
    </citation>
    <scope>NUCLEOTIDE SEQUENCE</scope>
    <source>
        <strain evidence="5">DSM 27213</strain>
    </source>
</reference>
<evidence type="ECO:0000313" key="4">
    <source>
        <dbReference type="EMBL" id="MSA94282.1"/>
    </source>
</evidence>
<dbReference type="InterPro" id="IPR027304">
    <property type="entry name" value="Trigger_fact/SurA_dom_sf"/>
</dbReference>
<sequence>MRPANRKEYPMQETAPQLDLSAFALSSHDSVHIVMPPQPVATDDDIDAQLFVYVASATNHSPIRSIGDLTDEWVKGQFDGISTMAELRAGIKQDLERQGMVAWNNTKFQKCSDALVTRLEGELPADVVAANIEASHAQYEQRLKSFGSTKERYLREEHLTPEQFEEKLRDDVVFQLKLNAALDKMIEATGTEVAPSELTEYLSTDDPDAFLAEIEANGRMADAQRAAARVKVMRSVVDAAVVETEGDASAA</sequence>
<keyword evidence="2" id="KW-0413">Isomerase</keyword>
<reference evidence="4 7" key="4">
    <citation type="journal article" date="2019" name="Nat. Med.">
        <title>A library of human gut bacterial isolates paired with longitudinal multiomics data enables mechanistic microbiome research.</title>
        <authorList>
            <person name="Poyet M."/>
            <person name="Groussin M."/>
            <person name="Gibbons S.M."/>
            <person name="Avila-Pacheco J."/>
            <person name="Jiang X."/>
            <person name="Kearney S.M."/>
            <person name="Perrotta A.R."/>
            <person name="Berdy B."/>
            <person name="Zhao S."/>
            <person name="Lieberman T.D."/>
            <person name="Swanson P.K."/>
            <person name="Smith M."/>
            <person name="Roesemann S."/>
            <person name="Alexander J.E."/>
            <person name="Rich S.A."/>
            <person name="Livny J."/>
            <person name="Vlamakis H."/>
            <person name="Clish C."/>
            <person name="Bullock K."/>
            <person name="Deik A."/>
            <person name="Scott J."/>
            <person name="Pierce K.A."/>
            <person name="Xavier R.J."/>
            <person name="Alm E.J."/>
        </authorList>
    </citation>
    <scope>NUCLEOTIDE SEQUENCE [LARGE SCALE GENOMIC DNA]</scope>
    <source>
        <strain evidence="4 7">BIOML-A1</strain>
    </source>
</reference>
<dbReference type="Proteomes" id="UP000285258">
    <property type="component" value="Unassembled WGS sequence"/>
</dbReference>
<dbReference type="InterPro" id="IPR008880">
    <property type="entry name" value="Trigger_fac_C"/>
</dbReference>
<protein>
    <recommendedName>
        <fullName evidence="3">Trigger factor C-terminal domain-containing protein</fullName>
    </recommendedName>
</protein>
<evidence type="ECO:0000259" key="3">
    <source>
        <dbReference type="Pfam" id="PF05698"/>
    </source>
</evidence>
<evidence type="ECO:0000313" key="6">
    <source>
        <dbReference type="Proteomes" id="UP000285258"/>
    </source>
</evidence>
<dbReference type="SUPFAM" id="SSF109998">
    <property type="entry name" value="Triger factor/SurA peptide-binding domain-like"/>
    <property type="match status" value="1"/>
</dbReference>
<dbReference type="Pfam" id="PF05698">
    <property type="entry name" value="Trigger_C"/>
    <property type="match status" value="1"/>
</dbReference>
<reference evidence="5" key="3">
    <citation type="journal article" date="2019" name="Microbiol. Resour. Announc.">
        <title>Draft Genome Sequences of Type Strains of Gordonibacter faecihominis, Paraeggerthella hongkongensis, Parvibacter caecicola,Slackia equolifaciens, Slackia faecicanis, and Slackia isoflavoniconvertens.</title>
        <authorList>
            <person name="Danylec N."/>
            <person name="Stoll D.A."/>
            <person name="Dotsch A."/>
            <person name="Huch M."/>
        </authorList>
    </citation>
    <scope>NUCLEOTIDE SEQUENCE</scope>
    <source>
        <strain evidence="5">DSM 27213</strain>
    </source>
</reference>
<dbReference type="Gene3D" id="1.10.3120.10">
    <property type="entry name" value="Trigger factor, C-terminal domain"/>
    <property type="match status" value="1"/>
</dbReference>
<keyword evidence="1" id="KW-0697">Rotamase</keyword>